<dbReference type="SMR" id="G9XV30"/>
<gene>
    <name evidence="6" type="ORF">HMPREF0322_04843</name>
</gene>
<dbReference type="GO" id="GO:0050667">
    <property type="term" value="P:homocysteine metabolic process"/>
    <property type="evidence" value="ECO:0007669"/>
    <property type="project" value="TreeGrafter"/>
</dbReference>
<keyword evidence="2" id="KW-0479">Metal-binding</keyword>
<dbReference type="HOGENOM" id="CLU_082102_2_0_9"/>
<name>G9XV30_DESHA</name>
<dbReference type="InterPro" id="IPR036594">
    <property type="entry name" value="Meth_synthase_dom"/>
</dbReference>
<dbReference type="GO" id="GO:0046653">
    <property type="term" value="P:tetrahydrofolate metabolic process"/>
    <property type="evidence" value="ECO:0007669"/>
    <property type="project" value="TreeGrafter"/>
</dbReference>
<dbReference type="InterPro" id="IPR050554">
    <property type="entry name" value="Met_Synthase/Corrinoid"/>
</dbReference>
<dbReference type="Gene3D" id="1.10.1240.10">
    <property type="entry name" value="Methionine synthase domain"/>
    <property type="match status" value="1"/>
</dbReference>
<keyword evidence="3" id="KW-0170">Cobalt</keyword>
<sequence>MIMSLLDELKQAIIDGDEDIVAELSQKAVDEDLDLVDTVQSGLVKGIEVVGTAWKEGEMFLPDVMMSAEAMKVGLAILEPEIAKKGMSEGESKGKIVLGTVEGDIHDIGKNITGAMFTAAGYKVIDLGTDIKAEGFVAKAQEVGADIIGASALLTTTMIKQKELIEYLKEKNLRDSYKVLVGGGPTSQVWADEIGADGWAETADDAVELANKILGK</sequence>
<dbReference type="NCBIfam" id="TIGR02370">
    <property type="entry name" value="pyl_corrinoid"/>
    <property type="match status" value="1"/>
</dbReference>
<dbReference type="FunFam" id="3.40.50.280:FF:000003">
    <property type="entry name" value="Dimethylamine methyltransferase corrinoid protein"/>
    <property type="match status" value="1"/>
</dbReference>
<dbReference type="EMBL" id="AFZX01000132">
    <property type="protein sequence ID" value="EHL04516.1"/>
    <property type="molecule type" value="Genomic_DNA"/>
</dbReference>
<accession>G9XV30</accession>
<feature type="domain" description="B12-binding" evidence="4">
    <location>
        <begin position="93"/>
        <end position="216"/>
    </location>
</feature>
<evidence type="ECO:0000256" key="3">
    <source>
        <dbReference type="ARBA" id="ARBA00023285"/>
    </source>
</evidence>
<dbReference type="PROSITE" id="PS51337">
    <property type="entry name" value="B12_BINDING_NTER"/>
    <property type="match status" value="1"/>
</dbReference>
<dbReference type="SUPFAM" id="SSF47644">
    <property type="entry name" value="Methionine synthase domain"/>
    <property type="match status" value="1"/>
</dbReference>
<protein>
    <submittedName>
        <fullName evidence="6">Putative dimethylamine corrinoid protein</fullName>
    </submittedName>
</protein>
<dbReference type="GO" id="GO:0031419">
    <property type="term" value="F:cobalamin binding"/>
    <property type="evidence" value="ECO:0007669"/>
    <property type="project" value="InterPro"/>
</dbReference>
<dbReference type="PATRIC" id="fig|537010.4.peg.4510"/>
<dbReference type="GO" id="GO:0008705">
    <property type="term" value="F:methionine synthase activity"/>
    <property type="evidence" value="ECO:0007669"/>
    <property type="project" value="TreeGrafter"/>
</dbReference>
<dbReference type="SUPFAM" id="SSF52242">
    <property type="entry name" value="Cobalamin (vitamin B12)-binding domain"/>
    <property type="match status" value="1"/>
</dbReference>
<dbReference type="GO" id="GO:0050897">
    <property type="term" value="F:cobalt ion binding"/>
    <property type="evidence" value="ECO:0007669"/>
    <property type="project" value="InterPro"/>
</dbReference>
<feature type="domain" description="B12-binding N-terminal" evidence="5">
    <location>
        <begin position="1"/>
        <end position="90"/>
    </location>
</feature>
<evidence type="ECO:0000313" key="7">
    <source>
        <dbReference type="Proteomes" id="UP000004416"/>
    </source>
</evidence>
<reference evidence="6 7" key="1">
    <citation type="submission" date="2011-08" db="EMBL/GenBank/DDBJ databases">
        <authorList>
            <person name="Weinstock G."/>
            <person name="Sodergren E."/>
            <person name="Clifton S."/>
            <person name="Fulton L."/>
            <person name="Fulton B."/>
            <person name="Courtney L."/>
            <person name="Fronick C."/>
            <person name="Harrison M."/>
            <person name="Strong C."/>
            <person name="Farmer C."/>
            <person name="Delahaunty K."/>
            <person name="Markovic C."/>
            <person name="Hall O."/>
            <person name="Minx P."/>
            <person name="Tomlinson C."/>
            <person name="Mitreva M."/>
            <person name="Hou S."/>
            <person name="Chen J."/>
            <person name="Wollam A."/>
            <person name="Pepin K.H."/>
            <person name="Johnson M."/>
            <person name="Bhonagiri V."/>
            <person name="Zhang X."/>
            <person name="Suruliraj S."/>
            <person name="Warren W."/>
            <person name="Chinwalla A."/>
            <person name="Mardis E.R."/>
            <person name="Wilson R.K."/>
        </authorList>
    </citation>
    <scope>NUCLEOTIDE SEQUENCE [LARGE SCALE GENOMIC DNA]</scope>
    <source>
        <strain evidence="6 7">DP7</strain>
    </source>
</reference>
<evidence type="ECO:0000256" key="2">
    <source>
        <dbReference type="ARBA" id="ARBA00022723"/>
    </source>
</evidence>
<dbReference type="Pfam" id="PF02310">
    <property type="entry name" value="B12-binding"/>
    <property type="match status" value="1"/>
</dbReference>
<evidence type="ECO:0000256" key="1">
    <source>
        <dbReference type="ARBA" id="ARBA00010854"/>
    </source>
</evidence>
<dbReference type="AlphaFoldDB" id="G9XV30"/>
<dbReference type="InterPro" id="IPR003759">
    <property type="entry name" value="Cbl-bd_cap"/>
</dbReference>
<dbReference type="InterPro" id="IPR012741">
    <property type="entry name" value="Corrinoid_p"/>
</dbReference>
<dbReference type="Pfam" id="PF02607">
    <property type="entry name" value="B12-binding_2"/>
    <property type="match status" value="1"/>
</dbReference>
<dbReference type="CDD" id="cd02070">
    <property type="entry name" value="corrinoid_protein_B12-BD"/>
    <property type="match status" value="1"/>
</dbReference>
<dbReference type="PANTHER" id="PTHR45833:SF1">
    <property type="entry name" value="METHIONINE SYNTHASE"/>
    <property type="match status" value="1"/>
</dbReference>
<dbReference type="Proteomes" id="UP000004416">
    <property type="component" value="Unassembled WGS sequence"/>
</dbReference>
<dbReference type="InterPro" id="IPR036724">
    <property type="entry name" value="Cobalamin-bd_sf"/>
</dbReference>
<dbReference type="InterPro" id="IPR006158">
    <property type="entry name" value="Cobalamin-bd"/>
</dbReference>
<dbReference type="PANTHER" id="PTHR45833">
    <property type="entry name" value="METHIONINE SYNTHASE"/>
    <property type="match status" value="1"/>
</dbReference>
<dbReference type="Gene3D" id="3.40.50.280">
    <property type="entry name" value="Cobalamin-binding domain"/>
    <property type="match status" value="1"/>
</dbReference>
<evidence type="ECO:0000313" key="6">
    <source>
        <dbReference type="EMBL" id="EHL04516.1"/>
    </source>
</evidence>
<comment type="similarity">
    <text evidence="1">Belongs to the methylamine corrinoid protein family.</text>
</comment>
<evidence type="ECO:0000259" key="4">
    <source>
        <dbReference type="PROSITE" id="PS51332"/>
    </source>
</evidence>
<dbReference type="SMART" id="SM01018">
    <property type="entry name" value="B12-binding_2"/>
    <property type="match status" value="1"/>
</dbReference>
<comment type="caution">
    <text evidence="6">The sequence shown here is derived from an EMBL/GenBank/DDBJ whole genome shotgun (WGS) entry which is preliminary data.</text>
</comment>
<dbReference type="GO" id="GO:0015948">
    <property type="term" value="P:methanogenesis"/>
    <property type="evidence" value="ECO:0007669"/>
    <property type="project" value="InterPro"/>
</dbReference>
<dbReference type="GO" id="GO:0005829">
    <property type="term" value="C:cytosol"/>
    <property type="evidence" value="ECO:0007669"/>
    <property type="project" value="TreeGrafter"/>
</dbReference>
<evidence type="ECO:0000259" key="5">
    <source>
        <dbReference type="PROSITE" id="PS51337"/>
    </source>
</evidence>
<organism evidence="6 7">
    <name type="scientific">Desulfitobacterium hafniense DP7</name>
    <dbReference type="NCBI Taxonomy" id="537010"/>
    <lineage>
        <taxon>Bacteria</taxon>
        <taxon>Bacillati</taxon>
        <taxon>Bacillota</taxon>
        <taxon>Clostridia</taxon>
        <taxon>Eubacteriales</taxon>
        <taxon>Desulfitobacteriaceae</taxon>
        <taxon>Desulfitobacterium</taxon>
    </lineage>
</organism>
<proteinExistence type="inferred from homology"/>
<dbReference type="PROSITE" id="PS51332">
    <property type="entry name" value="B12_BINDING"/>
    <property type="match status" value="1"/>
</dbReference>